<feature type="compositionally biased region" description="Acidic residues" evidence="1">
    <location>
        <begin position="74"/>
        <end position="83"/>
    </location>
</feature>
<reference evidence="2" key="1">
    <citation type="submission" date="2021-06" db="EMBL/GenBank/DDBJ databases">
        <authorList>
            <person name="Kallberg Y."/>
            <person name="Tangrot J."/>
            <person name="Rosling A."/>
        </authorList>
    </citation>
    <scope>NUCLEOTIDE SEQUENCE</scope>
    <source>
        <strain evidence="2">IN212</strain>
    </source>
</reference>
<gene>
    <name evidence="2" type="ORF">RFULGI_LOCUS8758</name>
</gene>
<feature type="non-terminal residue" evidence="2">
    <location>
        <position position="1"/>
    </location>
</feature>
<protein>
    <submittedName>
        <fullName evidence="2">13677_t:CDS:1</fullName>
    </submittedName>
</protein>
<organism evidence="2 3">
    <name type="scientific">Racocetra fulgida</name>
    <dbReference type="NCBI Taxonomy" id="60492"/>
    <lineage>
        <taxon>Eukaryota</taxon>
        <taxon>Fungi</taxon>
        <taxon>Fungi incertae sedis</taxon>
        <taxon>Mucoromycota</taxon>
        <taxon>Glomeromycotina</taxon>
        <taxon>Glomeromycetes</taxon>
        <taxon>Diversisporales</taxon>
        <taxon>Gigasporaceae</taxon>
        <taxon>Racocetra</taxon>
    </lineage>
</organism>
<name>A0A9N9DZN9_9GLOM</name>
<dbReference type="AlphaFoldDB" id="A0A9N9DZN9"/>
<feature type="compositionally biased region" description="Basic and acidic residues" evidence="1">
    <location>
        <begin position="54"/>
        <end position="73"/>
    </location>
</feature>
<accession>A0A9N9DZN9</accession>
<dbReference type="EMBL" id="CAJVPZ010014561">
    <property type="protein sequence ID" value="CAG8658652.1"/>
    <property type="molecule type" value="Genomic_DNA"/>
</dbReference>
<proteinExistence type="predicted"/>
<evidence type="ECO:0000313" key="2">
    <source>
        <dbReference type="EMBL" id="CAG8658652.1"/>
    </source>
</evidence>
<sequence>NSEQCVTVVYASIIDDTNPSCEFDLTGVLTLSDLNVTNTKTNLSLKKEKYNKLDADNNDKDLNSEHKYKKENSLDEIDQEDYD</sequence>
<evidence type="ECO:0000313" key="3">
    <source>
        <dbReference type="Proteomes" id="UP000789396"/>
    </source>
</evidence>
<keyword evidence="3" id="KW-1185">Reference proteome</keyword>
<evidence type="ECO:0000256" key="1">
    <source>
        <dbReference type="SAM" id="MobiDB-lite"/>
    </source>
</evidence>
<feature type="region of interest" description="Disordered" evidence="1">
    <location>
        <begin position="54"/>
        <end position="83"/>
    </location>
</feature>
<dbReference type="Proteomes" id="UP000789396">
    <property type="component" value="Unassembled WGS sequence"/>
</dbReference>
<comment type="caution">
    <text evidence="2">The sequence shown here is derived from an EMBL/GenBank/DDBJ whole genome shotgun (WGS) entry which is preliminary data.</text>
</comment>